<dbReference type="EMBL" id="UZAE01002804">
    <property type="protein sequence ID" value="VDO00060.1"/>
    <property type="molecule type" value="Genomic_DNA"/>
</dbReference>
<feature type="region of interest" description="Disordered" evidence="1">
    <location>
        <begin position="142"/>
        <end position="200"/>
    </location>
</feature>
<evidence type="ECO:0000313" key="4">
    <source>
        <dbReference type="WBParaSite" id="HNAJ_0000420201-mRNA-1"/>
    </source>
</evidence>
<dbReference type="Proteomes" id="UP000278807">
    <property type="component" value="Unassembled WGS sequence"/>
</dbReference>
<feature type="compositionally biased region" description="Low complexity" evidence="1">
    <location>
        <begin position="150"/>
        <end position="163"/>
    </location>
</feature>
<reference evidence="4" key="1">
    <citation type="submission" date="2017-02" db="UniProtKB">
        <authorList>
            <consortium name="WormBaseParasite"/>
        </authorList>
    </citation>
    <scope>IDENTIFICATION</scope>
</reference>
<accession>A0A0R3TAW3</accession>
<dbReference type="AlphaFoldDB" id="A0A0R3TAW3"/>
<dbReference type="WBParaSite" id="HNAJ_0000420201-mRNA-1">
    <property type="protein sequence ID" value="HNAJ_0000420201-mRNA-1"/>
    <property type="gene ID" value="HNAJ_0000420201"/>
</dbReference>
<gene>
    <name evidence="2" type="ORF">HNAJ_LOCUS4200</name>
</gene>
<evidence type="ECO:0000313" key="2">
    <source>
        <dbReference type="EMBL" id="VDO00060.1"/>
    </source>
</evidence>
<proteinExistence type="predicted"/>
<evidence type="ECO:0000313" key="3">
    <source>
        <dbReference type="Proteomes" id="UP000278807"/>
    </source>
</evidence>
<keyword evidence="3" id="KW-1185">Reference proteome</keyword>
<feature type="compositionally biased region" description="Polar residues" evidence="1">
    <location>
        <begin position="164"/>
        <end position="174"/>
    </location>
</feature>
<evidence type="ECO:0000256" key="1">
    <source>
        <dbReference type="SAM" id="MobiDB-lite"/>
    </source>
</evidence>
<sequence length="410" mass="45458">MSNQSVEEQSKRVEVTSNLQESNHQVERSSKRKFEEVFENLIEQSEDCNSEISRYKMLKILRYVHSKIPRGATDAGNVDTSVKAPLNTKTSSELNPIFKYNPPDSLTSFRERRPIVPFTTNSSDVTNATPAIDSAVTNGLKITSEMNPNSSQSSSDAESSLSSPKNSNMVSEISVSKGEWAPPFTRNAPRNTLPSALPTDSSCDDIPNVLTISFRRNDASDSRYVPTVTSSFDTPLSSKFDITWLKIPEISVTKRSPVEFQRNTAPSSSLNKTTATAHKYVDSGLLFKNFESYFDHIIHQNSNEYCSGIQKYTSEFLSKEQCSSGVNASTIAMDSTDYPLKRISNRSANLPLLSGVEAIDSKSTEEEKVNSGSCVKSVEKNDEKLISMCPPCNFSKTSREAILEHIPDKH</sequence>
<feature type="region of interest" description="Disordered" evidence="1">
    <location>
        <begin position="1"/>
        <end position="32"/>
    </location>
</feature>
<protein>
    <submittedName>
        <fullName evidence="4">UBZ3-type domain-containing protein</fullName>
    </submittedName>
</protein>
<name>A0A0R3TAW3_RODNA</name>
<reference evidence="2 3" key="2">
    <citation type="submission" date="2018-11" db="EMBL/GenBank/DDBJ databases">
        <authorList>
            <consortium name="Pathogen Informatics"/>
        </authorList>
    </citation>
    <scope>NUCLEOTIDE SEQUENCE [LARGE SCALE GENOMIC DNA]</scope>
</reference>
<organism evidence="4">
    <name type="scientific">Rodentolepis nana</name>
    <name type="common">Dwarf tapeworm</name>
    <name type="synonym">Hymenolepis nana</name>
    <dbReference type="NCBI Taxonomy" id="102285"/>
    <lineage>
        <taxon>Eukaryota</taxon>
        <taxon>Metazoa</taxon>
        <taxon>Spiralia</taxon>
        <taxon>Lophotrochozoa</taxon>
        <taxon>Platyhelminthes</taxon>
        <taxon>Cestoda</taxon>
        <taxon>Eucestoda</taxon>
        <taxon>Cyclophyllidea</taxon>
        <taxon>Hymenolepididae</taxon>
        <taxon>Rodentolepis</taxon>
    </lineage>
</organism>
<feature type="compositionally biased region" description="Polar residues" evidence="1">
    <location>
        <begin position="188"/>
        <end position="200"/>
    </location>
</feature>